<feature type="compositionally biased region" description="Polar residues" evidence="9">
    <location>
        <begin position="25"/>
        <end position="34"/>
    </location>
</feature>
<feature type="transmembrane region" description="Helical" evidence="10">
    <location>
        <begin position="213"/>
        <end position="231"/>
    </location>
</feature>
<evidence type="ECO:0000256" key="4">
    <source>
        <dbReference type="ARBA" id="ARBA00022692"/>
    </source>
</evidence>
<keyword evidence="3" id="KW-0813">Transport</keyword>
<feature type="transmembrane region" description="Helical" evidence="10">
    <location>
        <begin position="97"/>
        <end position="118"/>
    </location>
</feature>
<evidence type="ECO:0000256" key="1">
    <source>
        <dbReference type="ARBA" id="ARBA00004141"/>
    </source>
</evidence>
<feature type="transmembrane region" description="Helical" evidence="10">
    <location>
        <begin position="189"/>
        <end position="207"/>
    </location>
</feature>
<keyword evidence="8" id="KW-0407">Ion channel</keyword>
<evidence type="ECO:0000256" key="10">
    <source>
        <dbReference type="SAM" id="Phobius"/>
    </source>
</evidence>
<dbReference type="PANTHER" id="PTHR11003">
    <property type="entry name" value="POTASSIUM CHANNEL, SUBFAMILY K"/>
    <property type="match status" value="1"/>
</dbReference>
<feature type="domain" description="Potassium channel" evidence="11">
    <location>
        <begin position="195"/>
        <end position="268"/>
    </location>
</feature>
<gene>
    <name evidence="12" type="ORF">R1flu_024634</name>
</gene>
<evidence type="ECO:0000256" key="8">
    <source>
        <dbReference type="ARBA" id="ARBA00023303"/>
    </source>
</evidence>
<comment type="similarity">
    <text evidence="2">Belongs to the two pore domain potassium channel (TC 1.A.1.7) family.</text>
</comment>
<keyword evidence="5 10" id="KW-1133">Transmembrane helix</keyword>
<dbReference type="EMBL" id="JBHFFA010000007">
    <property type="protein sequence ID" value="KAL2612942.1"/>
    <property type="molecule type" value="Genomic_DNA"/>
</dbReference>
<keyword evidence="13" id="KW-1185">Reference proteome</keyword>
<feature type="compositionally biased region" description="Basic and acidic residues" evidence="9">
    <location>
        <begin position="1"/>
        <end position="19"/>
    </location>
</feature>
<dbReference type="PRINTS" id="PR01333">
    <property type="entry name" value="2POREKCHANEL"/>
</dbReference>
<evidence type="ECO:0000313" key="12">
    <source>
        <dbReference type="EMBL" id="KAL2612942.1"/>
    </source>
</evidence>
<comment type="subcellular location">
    <subcellularLocation>
        <location evidence="1">Membrane</location>
        <topology evidence="1">Multi-pass membrane protein</topology>
    </subcellularLocation>
</comment>
<name>A0ABD1XVM0_9MARC</name>
<evidence type="ECO:0000256" key="3">
    <source>
        <dbReference type="ARBA" id="ARBA00022448"/>
    </source>
</evidence>
<dbReference type="Pfam" id="PF07885">
    <property type="entry name" value="Ion_trans_2"/>
    <property type="match status" value="2"/>
</dbReference>
<sequence>MGREFNELEVQRPLLEGDKNGVGSAAQSAPVSVSTSKAPRVMLAPQSKGQVDEQPPYTAGKSGILPKAIVAVFIYFVVGTTFFYYEGNSLLGERTQVFIDALYICVVTLTTVGYGDLVPSSTAAKLFTCLYVLVGFGLVGALLGAGASYIVQKQEKILEKAVQRNNNLRLVGEEFLPEDEDVRSATWKAVISGMMILVLLTMGVTFLMSYEKFSLVDAVYCVCVTVTTLGYGDRSFRTAAGRLFAVVWILASTICAAQFFLSLSEVYTERQQANLVQWILNRKPTKVDLEAADYDKNHCVSAPEFVIMKLKEIGKIDEDDVTEILEHFNDLVQNPSDSITIQDSHLAQPS</sequence>
<dbReference type="InterPro" id="IPR003280">
    <property type="entry name" value="2pore_dom_K_chnl"/>
</dbReference>
<dbReference type="Gene3D" id="1.10.287.70">
    <property type="match status" value="2"/>
</dbReference>
<evidence type="ECO:0000256" key="9">
    <source>
        <dbReference type="SAM" id="MobiDB-lite"/>
    </source>
</evidence>
<dbReference type="AlphaFoldDB" id="A0ABD1XVM0"/>
<organism evidence="12 13">
    <name type="scientific">Riccia fluitans</name>
    <dbReference type="NCBI Taxonomy" id="41844"/>
    <lineage>
        <taxon>Eukaryota</taxon>
        <taxon>Viridiplantae</taxon>
        <taxon>Streptophyta</taxon>
        <taxon>Embryophyta</taxon>
        <taxon>Marchantiophyta</taxon>
        <taxon>Marchantiopsida</taxon>
        <taxon>Marchantiidae</taxon>
        <taxon>Marchantiales</taxon>
        <taxon>Ricciaceae</taxon>
        <taxon>Riccia</taxon>
    </lineage>
</organism>
<dbReference type="GO" id="GO:0005774">
    <property type="term" value="C:vacuolar membrane"/>
    <property type="evidence" value="ECO:0007669"/>
    <property type="project" value="UniProtKB-ARBA"/>
</dbReference>
<comment type="caution">
    <text evidence="12">The sequence shown here is derived from an EMBL/GenBank/DDBJ whole genome shotgun (WGS) entry which is preliminary data.</text>
</comment>
<dbReference type="PANTHER" id="PTHR11003:SF291">
    <property type="entry name" value="IP11374P"/>
    <property type="match status" value="1"/>
</dbReference>
<dbReference type="GO" id="GO:0034220">
    <property type="term" value="P:monoatomic ion transmembrane transport"/>
    <property type="evidence" value="ECO:0007669"/>
    <property type="project" value="UniProtKB-KW"/>
</dbReference>
<evidence type="ECO:0000256" key="7">
    <source>
        <dbReference type="ARBA" id="ARBA00023136"/>
    </source>
</evidence>
<evidence type="ECO:0000256" key="6">
    <source>
        <dbReference type="ARBA" id="ARBA00023065"/>
    </source>
</evidence>
<evidence type="ECO:0000313" key="13">
    <source>
        <dbReference type="Proteomes" id="UP001605036"/>
    </source>
</evidence>
<dbReference type="Proteomes" id="UP001605036">
    <property type="component" value="Unassembled WGS sequence"/>
</dbReference>
<protein>
    <recommendedName>
        <fullName evidence="11">Potassium channel domain-containing protein</fullName>
    </recommendedName>
</protein>
<feature type="region of interest" description="Disordered" evidence="9">
    <location>
        <begin position="1"/>
        <end position="34"/>
    </location>
</feature>
<feature type="transmembrane region" description="Helical" evidence="10">
    <location>
        <begin position="64"/>
        <end position="85"/>
    </location>
</feature>
<proteinExistence type="inferred from homology"/>
<evidence type="ECO:0000259" key="11">
    <source>
        <dbReference type="Pfam" id="PF07885"/>
    </source>
</evidence>
<reference evidence="12 13" key="1">
    <citation type="submission" date="2024-09" db="EMBL/GenBank/DDBJ databases">
        <title>Chromosome-scale assembly of Riccia fluitans.</title>
        <authorList>
            <person name="Paukszto L."/>
            <person name="Sawicki J."/>
            <person name="Karawczyk K."/>
            <person name="Piernik-Szablinska J."/>
            <person name="Szczecinska M."/>
            <person name="Mazdziarz M."/>
        </authorList>
    </citation>
    <scope>NUCLEOTIDE SEQUENCE [LARGE SCALE GENOMIC DNA]</scope>
    <source>
        <strain evidence="12">Rf_01</strain>
        <tissue evidence="12">Aerial parts of the thallus</tissue>
    </source>
</reference>
<feature type="transmembrane region" description="Helical" evidence="10">
    <location>
        <begin position="243"/>
        <end position="261"/>
    </location>
</feature>
<feature type="transmembrane region" description="Helical" evidence="10">
    <location>
        <begin position="130"/>
        <end position="151"/>
    </location>
</feature>
<feature type="domain" description="Potassium channel" evidence="11">
    <location>
        <begin position="72"/>
        <end position="151"/>
    </location>
</feature>
<dbReference type="SUPFAM" id="SSF81324">
    <property type="entry name" value="Voltage-gated potassium channels"/>
    <property type="match status" value="2"/>
</dbReference>
<evidence type="ECO:0000256" key="5">
    <source>
        <dbReference type="ARBA" id="ARBA00022989"/>
    </source>
</evidence>
<keyword evidence="4 10" id="KW-0812">Transmembrane</keyword>
<accession>A0ABD1XVM0</accession>
<keyword evidence="6" id="KW-0406">Ion transport</keyword>
<keyword evidence="7 10" id="KW-0472">Membrane</keyword>
<evidence type="ECO:0000256" key="2">
    <source>
        <dbReference type="ARBA" id="ARBA00010159"/>
    </source>
</evidence>
<dbReference type="InterPro" id="IPR013099">
    <property type="entry name" value="K_chnl_dom"/>
</dbReference>